<dbReference type="InterPro" id="IPR011335">
    <property type="entry name" value="Restrct_endonuc-II-like"/>
</dbReference>
<dbReference type="GO" id="GO:0003677">
    <property type="term" value="F:DNA binding"/>
    <property type="evidence" value="ECO:0007669"/>
    <property type="project" value="UniProtKB-KW"/>
</dbReference>
<keyword evidence="2" id="KW-0540">Nuclease</keyword>
<gene>
    <name evidence="18" type="ORF">MSLAZ_1946</name>
</gene>
<dbReference type="InterPro" id="IPR013986">
    <property type="entry name" value="DExx_box_DNA_helicase_dom_sf"/>
</dbReference>
<evidence type="ECO:0000256" key="6">
    <source>
        <dbReference type="ARBA" id="ARBA00022806"/>
    </source>
</evidence>
<comment type="similarity">
    <text evidence="1">Belongs to the helicase family. UvrD subfamily.</text>
</comment>
<evidence type="ECO:0000256" key="3">
    <source>
        <dbReference type="ARBA" id="ARBA00022741"/>
    </source>
</evidence>
<dbReference type="STRING" id="1434111.MSLAZ_1946"/>
<protein>
    <recommendedName>
        <fullName evidence="13">DNA 3'-5' helicase</fullName>
        <ecNumber evidence="13">5.6.2.4</ecNumber>
    </recommendedName>
</protein>
<keyword evidence="19" id="KW-1185">Reference proteome</keyword>
<evidence type="ECO:0000313" key="18">
    <source>
        <dbReference type="EMBL" id="AKB75207.1"/>
    </source>
</evidence>
<proteinExistence type="inferred from homology"/>
<evidence type="ECO:0000256" key="5">
    <source>
        <dbReference type="ARBA" id="ARBA00022801"/>
    </source>
</evidence>
<dbReference type="GO" id="GO:0043138">
    <property type="term" value="F:3'-5' DNA helicase activity"/>
    <property type="evidence" value="ECO:0007669"/>
    <property type="project" value="UniProtKB-EC"/>
</dbReference>
<dbReference type="GO" id="GO:0004527">
    <property type="term" value="F:exonuclease activity"/>
    <property type="evidence" value="ECO:0007669"/>
    <property type="project" value="UniProtKB-KW"/>
</dbReference>
<dbReference type="PANTHER" id="PTHR11070">
    <property type="entry name" value="UVRD / RECB / PCRA DNA HELICASE FAMILY MEMBER"/>
    <property type="match status" value="1"/>
</dbReference>
<dbReference type="InterPro" id="IPR000212">
    <property type="entry name" value="DNA_helicase_UvrD/REP"/>
</dbReference>
<evidence type="ECO:0000259" key="16">
    <source>
        <dbReference type="PROSITE" id="PS51198"/>
    </source>
</evidence>
<dbReference type="EMBL" id="CP009515">
    <property type="protein sequence ID" value="AKB75207.1"/>
    <property type="molecule type" value="Genomic_DNA"/>
</dbReference>
<evidence type="ECO:0000256" key="13">
    <source>
        <dbReference type="ARBA" id="ARBA00034808"/>
    </source>
</evidence>
<evidence type="ECO:0000256" key="12">
    <source>
        <dbReference type="ARBA" id="ARBA00034617"/>
    </source>
</evidence>
<dbReference type="GO" id="GO:0000725">
    <property type="term" value="P:recombinational repair"/>
    <property type="evidence" value="ECO:0007669"/>
    <property type="project" value="TreeGrafter"/>
</dbReference>
<evidence type="ECO:0000256" key="2">
    <source>
        <dbReference type="ARBA" id="ARBA00022722"/>
    </source>
</evidence>
<evidence type="ECO:0000256" key="11">
    <source>
        <dbReference type="ARBA" id="ARBA00023235"/>
    </source>
</evidence>
<dbReference type="InterPro" id="IPR014016">
    <property type="entry name" value="UvrD-like_ATP-bd"/>
</dbReference>
<evidence type="ECO:0000259" key="17">
    <source>
        <dbReference type="PROSITE" id="PS51217"/>
    </source>
</evidence>
<name>A0A0E3S749_9EURY</name>
<sequence length="1103" mass="127125">MLEELLTTLTPRQKEAVEHTSGPLLILAGAGTGKTTAITGKIAWMIEKQEIKPEKILALTFSREAARNMEKKIHGLLGQGTDVKVSTFHAFCAELIRDNSEKCGVLEQFTIFEDIDSAILLYKELGTTPRNAALYSSTIAKAKDLNISIDEFKAYLETKKESLLGFAEESRLEQFYTECKINLNTFHLKDKGQQKALKNEKKNWQEFIGLYEEYRKYADFTHAWVTYEERKRALNCLDYGDLNRIALEFLNTCGTAELNDTYTHIIVDEFQDTNYVQFELIKHLTAREQNITVVADANQSIYAFRGAYSNNIEDFKKQFGISERDIVSLDVSFRSTNKILRVAHKLISQNYPEDRKNECILLKNCNNNEGGNVVIQETKDEGEEARKIVEQIQSYIEKGILLNEIAVLYRTHNQGKQIRQALQRREIPVVVKDDADYLKQPEIKTVLSYLYILNNLTDPTPRGTEAWWRLFHYNNGLENSDSIHIGEYIKKNKISFQEAIYHHLDEIRLSEKGCSTIGKVKETIRVLGEKNLLDVSDRLLEIYDHSGLVRHLNRLDTLKAREAFLNLRNLHEMAKNYEQFYNRELFGFIDYLEILDEMGGNPASAKLREDDAVSLMSIHAAKGLEFRVVFVTSMAKDKFPLFRGGQEPLIPLEMMSQYKDLFYADFGSASKLETAIKGRKKEIKLEEERRLCYVAFTRAKEDLILILSLEYGGKEREPSEFLMEIGYNHWRDIGTAPADGTGSDVEKEIAFDELSLSYRKDLEVKTAGLVKDNELEREKNKCVRLLIEALDKDLEEAVHYLMVYRALRDGGCGDYLEELKQKWDLIDPAEKAGEILSKMETRSNGLRFNPEVFGFSFSALKLYENCPKQYELQEILRMPGRKNEDSTGAMAKGSFVHEVLEIAVKEKVSEKQALYEIVENLHKKPEWMYVDLESTLPLFEVFWLRNKDRISNNLMVEKWFSVPIEGFVFRGKIDRVDLLDSSGKEVEIIDYKTGKYDVSPEDRSRQLLLYAKGFEHMHPEYRVKRLTLDMLALEKPRVFELQEDGKYGSIEGRVSPLDSGAIDVMVQTARNIAHDYEHGFKETEDPEICKECGFRLYCDGINL</sequence>
<dbReference type="InterPro" id="IPR011604">
    <property type="entry name" value="PDDEXK-like_dom_sf"/>
</dbReference>
<dbReference type="Pfam" id="PF12705">
    <property type="entry name" value="PDDEXK_1"/>
    <property type="match status" value="1"/>
</dbReference>
<dbReference type="SUPFAM" id="SSF52540">
    <property type="entry name" value="P-loop containing nucleoside triphosphate hydrolases"/>
    <property type="match status" value="1"/>
</dbReference>
<dbReference type="InterPro" id="IPR038726">
    <property type="entry name" value="PDDEXK_AddAB-type"/>
</dbReference>
<feature type="domain" description="UvrD-like helicase ATP-binding" evidence="16">
    <location>
        <begin position="7"/>
        <end position="336"/>
    </location>
</feature>
<dbReference type="InterPro" id="IPR014017">
    <property type="entry name" value="DNA_helicase_UvrD-like_C"/>
</dbReference>
<evidence type="ECO:0000256" key="4">
    <source>
        <dbReference type="ARBA" id="ARBA00022763"/>
    </source>
</evidence>
<keyword evidence="10" id="KW-0234">DNA repair</keyword>
<dbReference type="PATRIC" id="fig|1434111.4.peg.2561"/>
<evidence type="ECO:0000256" key="1">
    <source>
        <dbReference type="ARBA" id="ARBA00009922"/>
    </source>
</evidence>
<accession>A0A0E3S749</accession>
<evidence type="ECO:0000256" key="9">
    <source>
        <dbReference type="ARBA" id="ARBA00023125"/>
    </source>
</evidence>
<comment type="catalytic activity">
    <reaction evidence="14">
        <text>ATP + H2O = ADP + phosphate + H(+)</text>
        <dbReference type="Rhea" id="RHEA:13065"/>
        <dbReference type="ChEBI" id="CHEBI:15377"/>
        <dbReference type="ChEBI" id="CHEBI:15378"/>
        <dbReference type="ChEBI" id="CHEBI:30616"/>
        <dbReference type="ChEBI" id="CHEBI:43474"/>
        <dbReference type="ChEBI" id="CHEBI:456216"/>
        <dbReference type="EC" id="5.6.2.4"/>
    </reaction>
</comment>
<dbReference type="PROSITE" id="PS51217">
    <property type="entry name" value="UVRD_HELICASE_CTER"/>
    <property type="match status" value="1"/>
</dbReference>
<dbReference type="CDD" id="cd17932">
    <property type="entry name" value="DEXQc_UvrD"/>
    <property type="match status" value="1"/>
</dbReference>
<keyword evidence="8 15" id="KW-0067">ATP-binding</keyword>
<dbReference type="InterPro" id="IPR027417">
    <property type="entry name" value="P-loop_NTPase"/>
</dbReference>
<dbReference type="AlphaFoldDB" id="A0A0E3S749"/>
<organism evidence="18 19">
    <name type="scientific">Methanosarcina lacustris Z-7289</name>
    <dbReference type="NCBI Taxonomy" id="1434111"/>
    <lineage>
        <taxon>Archaea</taxon>
        <taxon>Methanobacteriati</taxon>
        <taxon>Methanobacteriota</taxon>
        <taxon>Stenosarchaea group</taxon>
        <taxon>Methanomicrobia</taxon>
        <taxon>Methanosarcinales</taxon>
        <taxon>Methanosarcinaceae</taxon>
        <taxon>Methanosarcina</taxon>
    </lineage>
</organism>
<keyword evidence="9" id="KW-0238">DNA-binding</keyword>
<dbReference type="SUPFAM" id="SSF52980">
    <property type="entry name" value="Restriction endonuclease-like"/>
    <property type="match status" value="1"/>
</dbReference>
<dbReference type="Gene3D" id="1.10.486.10">
    <property type="entry name" value="PCRA, domain 4"/>
    <property type="match status" value="1"/>
</dbReference>
<keyword evidence="4" id="KW-0227">DNA damage</keyword>
<dbReference type="Proteomes" id="UP000033072">
    <property type="component" value="Chromosome"/>
</dbReference>
<evidence type="ECO:0000256" key="8">
    <source>
        <dbReference type="ARBA" id="ARBA00022840"/>
    </source>
</evidence>
<feature type="binding site" evidence="15">
    <location>
        <begin position="28"/>
        <end position="35"/>
    </location>
    <ligand>
        <name>ATP</name>
        <dbReference type="ChEBI" id="CHEBI:30616"/>
    </ligand>
</feature>
<dbReference type="OrthoDB" id="203178at2157"/>
<feature type="domain" description="UvrD-like helicase C-terminal" evidence="17">
    <location>
        <begin position="337"/>
        <end position="623"/>
    </location>
</feature>
<dbReference type="Pfam" id="PF00580">
    <property type="entry name" value="UvrD-helicase"/>
    <property type="match status" value="1"/>
</dbReference>
<keyword evidence="5 15" id="KW-0378">Hydrolase</keyword>
<keyword evidence="7" id="KW-0269">Exonuclease</keyword>
<evidence type="ECO:0000256" key="14">
    <source>
        <dbReference type="ARBA" id="ARBA00048988"/>
    </source>
</evidence>
<dbReference type="FunFam" id="3.40.50.300:FF:002552">
    <property type="entry name" value="ATP-dependent DNA helicase pcrA"/>
    <property type="match status" value="1"/>
</dbReference>
<dbReference type="Gene3D" id="1.10.10.160">
    <property type="match status" value="1"/>
</dbReference>
<keyword evidence="11" id="KW-0413">Isomerase</keyword>
<dbReference type="GO" id="GO:0005524">
    <property type="term" value="F:ATP binding"/>
    <property type="evidence" value="ECO:0007669"/>
    <property type="project" value="UniProtKB-UniRule"/>
</dbReference>
<evidence type="ECO:0000256" key="7">
    <source>
        <dbReference type="ARBA" id="ARBA00022839"/>
    </source>
</evidence>
<dbReference type="RefSeq" id="WP_048126553.1">
    <property type="nucleotide sequence ID" value="NZ_CP009515.1"/>
</dbReference>
<comment type="catalytic activity">
    <reaction evidence="12">
        <text>Couples ATP hydrolysis with the unwinding of duplex DNA by translocating in the 3'-5' direction.</text>
        <dbReference type="EC" id="5.6.2.4"/>
    </reaction>
</comment>
<dbReference type="Gene3D" id="3.40.50.300">
    <property type="entry name" value="P-loop containing nucleotide triphosphate hydrolases"/>
    <property type="match status" value="3"/>
</dbReference>
<evidence type="ECO:0000313" key="19">
    <source>
        <dbReference type="Proteomes" id="UP000033072"/>
    </source>
</evidence>
<evidence type="ECO:0000256" key="10">
    <source>
        <dbReference type="ARBA" id="ARBA00023204"/>
    </source>
</evidence>
<dbReference type="KEGG" id="mls:MSLAZ_1946"/>
<dbReference type="HOGENOM" id="CLU_283086_0_0_2"/>
<dbReference type="EC" id="5.6.2.4" evidence="13"/>
<keyword evidence="3 15" id="KW-0547">Nucleotide-binding</keyword>
<dbReference type="GO" id="GO:0016887">
    <property type="term" value="F:ATP hydrolysis activity"/>
    <property type="evidence" value="ECO:0007669"/>
    <property type="project" value="RHEA"/>
</dbReference>
<dbReference type="Pfam" id="PF13361">
    <property type="entry name" value="UvrD_C"/>
    <property type="match status" value="1"/>
</dbReference>
<dbReference type="GeneID" id="24806729"/>
<keyword evidence="6 15" id="KW-0347">Helicase</keyword>
<dbReference type="PROSITE" id="PS51198">
    <property type="entry name" value="UVRD_HELICASE_ATP_BIND"/>
    <property type="match status" value="1"/>
</dbReference>
<dbReference type="Gene3D" id="3.90.320.10">
    <property type="match status" value="1"/>
</dbReference>
<evidence type="ECO:0000256" key="15">
    <source>
        <dbReference type="PROSITE-ProRule" id="PRU00560"/>
    </source>
</evidence>
<reference evidence="18 19" key="1">
    <citation type="submission" date="2014-07" db="EMBL/GenBank/DDBJ databases">
        <title>Methanogenic archaea and the global carbon cycle.</title>
        <authorList>
            <person name="Henriksen J.R."/>
            <person name="Luke J."/>
            <person name="Reinhart S."/>
            <person name="Benedict M.N."/>
            <person name="Youngblut N.D."/>
            <person name="Metcalf M.E."/>
            <person name="Whitaker R.J."/>
            <person name="Metcalf W.W."/>
        </authorList>
    </citation>
    <scope>NUCLEOTIDE SEQUENCE [LARGE SCALE GENOMIC DNA]</scope>
    <source>
        <strain evidence="18 19">Z-7289</strain>
    </source>
</reference>
<dbReference type="PANTHER" id="PTHR11070:SF2">
    <property type="entry name" value="ATP-DEPENDENT DNA HELICASE SRS2"/>
    <property type="match status" value="1"/>
</dbReference>